<organism evidence="3 4">
    <name type="scientific">Penicillium digitatum (strain PHI26 / CECT 20796)</name>
    <name type="common">Green mold</name>
    <dbReference type="NCBI Taxonomy" id="1170229"/>
    <lineage>
        <taxon>Eukaryota</taxon>
        <taxon>Fungi</taxon>
        <taxon>Dikarya</taxon>
        <taxon>Ascomycota</taxon>
        <taxon>Pezizomycotina</taxon>
        <taxon>Eurotiomycetes</taxon>
        <taxon>Eurotiomycetidae</taxon>
        <taxon>Eurotiales</taxon>
        <taxon>Aspergillaceae</taxon>
        <taxon>Penicillium</taxon>
    </lineage>
</organism>
<accession>K9GA39</accession>
<evidence type="ECO:0000313" key="3">
    <source>
        <dbReference type="EMBL" id="EKV18835.1"/>
    </source>
</evidence>
<feature type="domain" description="Nephrocystin 3-like N-terminal" evidence="2">
    <location>
        <begin position="1"/>
        <end position="137"/>
    </location>
</feature>
<keyword evidence="4" id="KW-1185">Reference proteome</keyword>
<sequence>MPGAGKTICSAILVDDLMTHFEEKPDVGIGYLYCNFNRQGEQRAQDLLSSLVMHLCKKRTSVPVAVKDLYKRYKTAPMRPRFGDVSKALTFVIALYSKVLIVIDALDECETTCRTRFLGEIGKIHAGPGANVFATSRPTERNSFSGVDWFII</sequence>
<evidence type="ECO:0000259" key="2">
    <source>
        <dbReference type="Pfam" id="PF24883"/>
    </source>
</evidence>
<dbReference type="Proteomes" id="UP000009882">
    <property type="component" value="Unassembled WGS sequence"/>
</dbReference>
<dbReference type="InterPro" id="IPR027417">
    <property type="entry name" value="P-loop_NTPase"/>
</dbReference>
<name>K9GA39_PEND2</name>
<gene>
    <name evidence="3" type="ORF">PDIG_07080</name>
</gene>
<dbReference type="STRING" id="1170229.K9GA39"/>
<protein>
    <recommendedName>
        <fullName evidence="2">Nephrocystin 3-like N-terminal domain-containing protein</fullName>
    </recommendedName>
</protein>
<dbReference type="Pfam" id="PF24883">
    <property type="entry name" value="NPHP3_N"/>
    <property type="match status" value="1"/>
</dbReference>
<dbReference type="OrthoDB" id="195446at2759"/>
<dbReference type="HOGENOM" id="CLU_1722978_0_0_1"/>
<dbReference type="PANTHER" id="PTHR10039">
    <property type="entry name" value="AMELOGENIN"/>
    <property type="match status" value="1"/>
</dbReference>
<dbReference type="PANTHER" id="PTHR10039:SF15">
    <property type="entry name" value="NACHT DOMAIN-CONTAINING PROTEIN"/>
    <property type="match status" value="1"/>
</dbReference>
<dbReference type="eggNOG" id="KOG4177">
    <property type="taxonomic scope" value="Eukaryota"/>
</dbReference>
<evidence type="ECO:0000313" key="4">
    <source>
        <dbReference type="Proteomes" id="UP000009882"/>
    </source>
</evidence>
<reference evidence="4" key="1">
    <citation type="journal article" date="2012" name="BMC Genomics">
        <title>Genome sequence of the necrotrophic fungus Penicillium digitatum, the main postharvest pathogen of citrus.</title>
        <authorList>
            <person name="Marcet-Houben M."/>
            <person name="Ballester A.-R."/>
            <person name="de la Fuente B."/>
            <person name="Harries E."/>
            <person name="Marcos J.F."/>
            <person name="Gonzalez-Candelas L."/>
            <person name="Gabaldon T."/>
        </authorList>
    </citation>
    <scope>NUCLEOTIDE SEQUENCE [LARGE SCALE GENOMIC DNA]</scope>
    <source>
        <strain evidence="4">PHI26 / CECT 20796</strain>
    </source>
</reference>
<dbReference type="InterPro" id="IPR056884">
    <property type="entry name" value="NPHP3-like_N"/>
</dbReference>
<keyword evidence="1" id="KW-0677">Repeat</keyword>
<comment type="caution">
    <text evidence="3">The sequence shown here is derived from an EMBL/GenBank/DDBJ whole genome shotgun (WGS) entry which is preliminary data.</text>
</comment>
<dbReference type="AlphaFoldDB" id="K9GA39"/>
<proteinExistence type="predicted"/>
<evidence type="ECO:0000256" key="1">
    <source>
        <dbReference type="ARBA" id="ARBA00022737"/>
    </source>
</evidence>
<dbReference type="InParanoid" id="K9GA39"/>
<dbReference type="Gene3D" id="3.40.50.300">
    <property type="entry name" value="P-loop containing nucleotide triphosphate hydrolases"/>
    <property type="match status" value="1"/>
</dbReference>
<dbReference type="EMBL" id="AKCT01000031">
    <property type="protein sequence ID" value="EKV18835.1"/>
    <property type="molecule type" value="Genomic_DNA"/>
</dbReference>